<keyword evidence="1" id="KW-0175">Coiled coil</keyword>
<proteinExistence type="predicted"/>
<dbReference type="EnsemblPlants" id="LPERR10G04900.1">
    <property type="protein sequence ID" value="LPERR10G04900.1"/>
    <property type="gene ID" value="LPERR10G04900"/>
</dbReference>
<reference evidence="2 3" key="1">
    <citation type="submission" date="2012-08" db="EMBL/GenBank/DDBJ databases">
        <title>Oryza genome evolution.</title>
        <authorList>
            <person name="Wing R.A."/>
        </authorList>
    </citation>
    <scope>NUCLEOTIDE SEQUENCE</scope>
</reference>
<sequence length="88" mass="9683">MKKHEAELEALLAQVKENIKVAKGKIVDHPSTVKDSKEKVANAIRHARDLKKNLKPVPGTDAEDAAVIDEADMIRLRAIEAINHLLGN</sequence>
<keyword evidence="3" id="KW-1185">Reference proteome</keyword>
<protein>
    <submittedName>
        <fullName evidence="2">Uncharacterized protein</fullName>
    </submittedName>
</protein>
<dbReference type="Gramene" id="LPERR10G04900.1">
    <property type="protein sequence ID" value="LPERR10G04900.1"/>
    <property type="gene ID" value="LPERR10G04900"/>
</dbReference>
<organism evidence="2 3">
    <name type="scientific">Leersia perrieri</name>
    <dbReference type="NCBI Taxonomy" id="77586"/>
    <lineage>
        <taxon>Eukaryota</taxon>
        <taxon>Viridiplantae</taxon>
        <taxon>Streptophyta</taxon>
        <taxon>Embryophyta</taxon>
        <taxon>Tracheophyta</taxon>
        <taxon>Spermatophyta</taxon>
        <taxon>Magnoliopsida</taxon>
        <taxon>Liliopsida</taxon>
        <taxon>Poales</taxon>
        <taxon>Poaceae</taxon>
        <taxon>BOP clade</taxon>
        <taxon>Oryzoideae</taxon>
        <taxon>Oryzeae</taxon>
        <taxon>Oryzinae</taxon>
        <taxon>Leersia</taxon>
    </lineage>
</organism>
<evidence type="ECO:0000313" key="3">
    <source>
        <dbReference type="Proteomes" id="UP000032180"/>
    </source>
</evidence>
<name>A0A0D9XIW2_9ORYZ</name>
<dbReference type="AlphaFoldDB" id="A0A0D9XIW2"/>
<reference evidence="2" key="3">
    <citation type="submission" date="2015-04" db="UniProtKB">
        <authorList>
            <consortium name="EnsemblPlants"/>
        </authorList>
    </citation>
    <scope>IDENTIFICATION</scope>
</reference>
<feature type="coiled-coil region" evidence="1">
    <location>
        <begin position="1"/>
        <end position="53"/>
    </location>
</feature>
<dbReference type="HOGENOM" id="CLU_190206_0_0_1"/>
<accession>A0A0D9XIW2</accession>
<evidence type="ECO:0000313" key="2">
    <source>
        <dbReference type="EnsemblPlants" id="LPERR10G04900.1"/>
    </source>
</evidence>
<reference evidence="3" key="2">
    <citation type="submission" date="2013-12" db="EMBL/GenBank/DDBJ databases">
        <authorList>
            <person name="Yu Y."/>
            <person name="Lee S."/>
            <person name="de Baynast K."/>
            <person name="Wissotski M."/>
            <person name="Liu L."/>
            <person name="Talag J."/>
            <person name="Goicoechea J."/>
            <person name="Angelova A."/>
            <person name="Jetty R."/>
            <person name="Kudrna D."/>
            <person name="Golser W."/>
            <person name="Rivera L."/>
            <person name="Zhang J."/>
            <person name="Wing R."/>
        </authorList>
    </citation>
    <scope>NUCLEOTIDE SEQUENCE</scope>
</reference>
<evidence type="ECO:0000256" key="1">
    <source>
        <dbReference type="SAM" id="Coils"/>
    </source>
</evidence>
<dbReference type="Proteomes" id="UP000032180">
    <property type="component" value="Chromosome 10"/>
</dbReference>